<dbReference type="RefSeq" id="XP_018704323.1">
    <property type="nucleotide sequence ID" value="XM_018848597.1"/>
</dbReference>
<proteinExistence type="predicted"/>
<dbReference type="AlphaFoldDB" id="A0A167VYB1"/>
<evidence type="ECO:0000313" key="2">
    <source>
        <dbReference type="Proteomes" id="UP000076744"/>
    </source>
</evidence>
<reference evidence="1 2" key="1">
    <citation type="journal article" date="2016" name="Genome Biol. Evol.">
        <title>Divergent and convergent evolution of fungal pathogenicity.</title>
        <authorList>
            <person name="Shang Y."/>
            <person name="Xiao G."/>
            <person name="Zheng P."/>
            <person name="Cen K."/>
            <person name="Zhan S."/>
            <person name="Wang C."/>
        </authorList>
    </citation>
    <scope>NUCLEOTIDE SEQUENCE [LARGE SCALE GENOMIC DNA]</scope>
    <source>
        <strain evidence="1 2">ARSEF 2679</strain>
    </source>
</reference>
<keyword evidence="2" id="KW-1185">Reference proteome</keyword>
<dbReference type="EMBL" id="AZHB01000011">
    <property type="protein sequence ID" value="OAA63116.1"/>
    <property type="molecule type" value="Genomic_DNA"/>
</dbReference>
<protein>
    <submittedName>
        <fullName evidence="1">Uncharacterized protein</fullName>
    </submittedName>
</protein>
<dbReference type="Proteomes" id="UP000076744">
    <property type="component" value="Unassembled WGS sequence"/>
</dbReference>
<sequence>MPSPFAELSAQAPRVYVDQNPKDGVETLTVILDPCPLSERPFEKFIIQAGRPVKIDEEVHDFNKDDFSTIGKPIKDTMTHFILGREEKVWLERWEGIRQKLVEASVPQDGNLRDTWDELLERMRKDRQLADPDAFKRPWVPGERT</sequence>
<evidence type="ECO:0000313" key="1">
    <source>
        <dbReference type="EMBL" id="OAA63116.1"/>
    </source>
</evidence>
<accession>A0A167VYB1</accession>
<gene>
    <name evidence="1" type="ORF">ISF_04992</name>
</gene>
<comment type="caution">
    <text evidence="1">The sequence shown here is derived from an EMBL/GenBank/DDBJ whole genome shotgun (WGS) entry which is preliminary data.</text>
</comment>
<organism evidence="1 2">
    <name type="scientific">Cordyceps fumosorosea (strain ARSEF 2679)</name>
    <name type="common">Isaria fumosorosea</name>
    <dbReference type="NCBI Taxonomy" id="1081104"/>
    <lineage>
        <taxon>Eukaryota</taxon>
        <taxon>Fungi</taxon>
        <taxon>Dikarya</taxon>
        <taxon>Ascomycota</taxon>
        <taxon>Pezizomycotina</taxon>
        <taxon>Sordariomycetes</taxon>
        <taxon>Hypocreomycetidae</taxon>
        <taxon>Hypocreales</taxon>
        <taxon>Cordycipitaceae</taxon>
        <taxon>Cordyceps</taxon>
    </lineage>
</organism>
<name>A0A167VYB1_CORFA</name>
<dbReference type="GeneID" id="30021284"/>